<dbReference type="PATRIC" id="fig|518642.7.peg.7106"/>
<evidence type="ECO:0000313" key="4">
    <source>
        <dbReference type="Proteomes" id="UP000175971"/>
    </source>
</evidence>
<dbReference type="PROSITE" id="PS50943">
    <property type="entry name" value="HTH_CROC1"/>
    <property type="match status" value="1"/>
</dbReference>
<dbReference type="InterPro" id="IPR010982">
    <property type="entry name" value="Lambda_DNA-bd_dom_sf"/>
</dbReference>
<feature type="region of interest" description="Disordered" evidence="1">
    <location>
        <begin position="102"/>
        <end position="122"/>
    </location>
</feature>
<evidence type="ECO:0000256" key="1">
    <source>
        <dbReference type="SAM" id="MobiDB-lite"/>
    </source>
</evidence>
<dbReference type="GO" id="GO:0003677">
    <property type="term" value="F:DNA binding"/>
    <property type="evidence" value="ECO:0007669"/>
    <property type="project" value="InterPro"/>
</dbReference>
<dbReference type="SUPFAM" id="SSF47413">
    <property type="entry name" value="lambda repressor-like DNA-binding domains"/>
    <property type="match status" value="1"/>
</dbReference>
<dbReference type="Pfam" id="PF01381">
    <property type="entry name" value="HTH_3"/>
    <property type="match status" value="1"/>
</dbReference>
<dbReference type="AlphaFoldDB" id="A0A1E7LLG3"/>
<comment type="caution">
    <text evidence="3">The sequence shown here is derived from an EMBL/GenBank/DDBJ whole genome shotgun (WGS) entry which is preliminary data.</text>
</comment>
<gene>
    <name evidence="3" type="ORF">AN221_30910</name>
</gene>
<proteinExistence type="predicted"/>
<dbReference type="Gene3D" id="1.10.260.40">
    <property type="entry name" value="lambda repressor-like DNA-binding domains"/>
    <property type="match status" value="1"/>
</dbReference>
<dbReference type="CDD" id="cd00093">
    <property type="entry name" value="HTH_XRE"/>
    <property type="match status" value="1"/>
</dbReference>
<dbReference type="Proteomes" id="UP000175971">
    <property type="component" value="Unassembled WGS sequence"/>
</dbReference>
<evidence type="ECO:0000259" key="2">
    <source>
        <dbReference type="PROSITE" id="PS50943"/>
    </source>
</evidence>
<dbReference type="RefSeq" id="WP_070203612.1">
    <property type="nucleotide sequence ID" value="NZ_LJGZ01000100.1"/>
</dbReference>
<dbReference type="SMART" id="SM00530">
    <property type="entry name" value="HTH_XRE"/>
    <property type="match status" value="1"/>
</dbReference>
<feature type="domain" description="HTH cro/C1-type" evidence="2">
    <location>
        <begin position="38"/>
        <end position="93"/>
    </location>
</feature>
<keyword evidence="4" id="KW-1185">Reference proteome</keyword>
<organism evidence="3 4">
    <name type="scientific">Streptomyces nanshensis</name>
    <dbReference type="NCBI Taxonomy" id="518642"/>
    <lineage>
        <taxon>Bacteria</taxon>
        <taxon>Bacillati</taxon>
        <taxon>Actinomycetota</taxon>
        <taxon>Actinomycetes</taxon>
        <taxon>Kitasatosporales</taxon>
        <taxon>Streptomycetaceae</taxon>
        <taxon>Streptomyces</taxon>
    </lineage>
</organism>
<dbReference type="GeneID" id="97339039"/>
<evidence type="ECO:0000313" key="3">
    <source>
        <dbReference type="EMBL" id="OEV17050.1"/>
    </source>
</evidence>
<dbReference type="OrthoDB" id="6401124at2"/>
<protein>
    <submittedName>
        <fullName evidence="3">Transcriptional regulator</fullName>
    </submittedName>
</protein>
<name>A0A1E7LLG3_9ACTN</name>
<sequence length="122" mass="13035">MNHSAWRTRRTRKLLGEKVEESAAYTEAGHSFALGQAVHDRRAALGLSQTELARRAGMSQPQISNIEGGDSVPTLALLSRLATALDASLTIDLDGDASAFVFTPHEPRRPDEASADGQHSAA</sequence>
<accession>A0A1E7LLG3</accession>
<dbReference type="InterPro" id="IPR001387">
    <property type="entry name" value="Cro/C1-type_HTH"/>
</dbReference>
<reference evidence="3 4" key="1">
    <citation type="journal article" date="2016" name="Front. Microbiol.">
        <title>Comparative Genomics Analysis of Streptomyces Species Reveals Their Adaptation to the Marine Environment and Their Diversity at the Genomic Level.</title>
        <authorList>
            <person name="Tian X."/>
            <person name="Zhang Z."/>
            <person name="Yang T."/>
            <person name="Chen M."/>
            <person name="Li J."/>
            <person name="Chen F."/>
            <person name="Yang J."/>
            <person name="Li W."/>
            <person name="Zhang B."/>
            <person name="Zhang Z."/>
            <person name="Wu J."/>
            <person name="Zhang C."/>
            <person name="Long L."/>
            <person name="Xiao J."/>
        </authorList>
    </citation>
    <scope>NUCLEOTIDE SEQUENCE [LARGE SCALE GENOMIC DNA]</scope>
    <source>
        <strain evidence="3 4">SCSIO M10372</strain>
    </source>
</reference>
<dbReference type="EMBL" id="LJGZ01000100">
    <property type="protein sequence ID" value="OEV17050.1"/>
    <property type="molecule type" value="Genomic_DNA"/>
</dbReference>